<keyword evidence="2 7" id="KW-0547">Nucleotide-binding</keyword>
<dbReference type="PANTHER" id="PTHR11361">
    <property type="entry name" value="DNA MISMATCH REPAIR PROTEIN MUTS FAMILY MEMBER"/>
    <property type="match status" value="1"/>
</dbReference>
<feature type="coiled-coil region" evidence="8">
    <location>
        <begin position="555"/>
        <end position="589"/>
    </location>
</feature>
<organism evidence="10 11">
    <name type="scientific">Basidiobolus meristosporus CBS 931.73</name>
    <dbReference type="NCBI Taxonomy" id="1314790"/>
    <lineage>
        <taxon>Eukaryota</taxon>
        <taxon>Fungi</taxon>
        <taxon>Fungi incertae sedis</taxon>
        <taxon>Zoopagomycota</taxon>
        <taxon>Entomophthoromycotina</taxon>
        <taxon>Basidiobolomycetes</taxon>
        <taxon>Basidiobolales</taxon>
        <taxon>Basidiobolaceae</taxon>
        <taxon>Basidiobolus</taxon>
    </lineage>
</organism>
<dbReference type="Gene3D" id="3.40.1170.10">
    <property type="entry name" value="DNA repair protein MutS, domain I"/>
    <property type="match status" value="1"/>
</dbReference>
<dbReference type="Pfam" id="PF05190">
    <property type="entry name" value="MutS_IV"/>
    <property type="match status" value="1"/>
</dbReference>
<dbReference type="InterPro" id="IPR036678">
    <property type="entry name" value="MutS_con_dom_sf"/>
</dbReference>
<dbReference type="Gene3D" id="1.10.1420.10">
    <property type="match status" value="2"/>
</dbReference>
<dbReference type="GO" id="GO:0030983">
    <property type="term" value="F:mismatched DNA binding"/>
    <property type="evidence" value="ECO:0007669"/>
    <property type="project" value="InterPro"/>
</dbReference>
<dbReference type="Pfam" id="PF01624">
    <property type="entry name" value="MutS_I"/>
    <property type="match status" value="1"/>
</dbReference>
<evidence type="ECO:0000256" key="6">
    <source>
        <dbReference type="ARBA" id="ARBA00023204"/>
    </source>
</evidence>
<dbReference type="SUPFAM" id="SSF48334">
    <property type="entry name" value="DNA repair protein MutS, domain III"/>
    <property type="match status" value="1"/>
</dbReference>
<dbReference type="InterPro" id="IPR017261">
    <property type="entry name" value="DNA_mismatch_repair_MutS/MSH"/>
</dbReference>
<accession>A0A1Y1YTW6</accession>
<dbReference type="Gene3D" id="3.40.50.300">
    <property type="entry name" value="P-loop containing nucleotide triphosphate hydrolases"/>
    <property type="match status" value="1"/>
</dbReference>
<dbReference type="NCBIfam" id="NF003810">
    <property type="entry name" value="PRK05399.1"/>
    <property type="match status" value="1"/>
</dbReference>
<evidence type="ECO:0000256" key="2">
    <source>
        <dbReference type="ARBA" id="ARBA00022741"/>
    </source>
</evidence>
<dbReference type="PANTHER" id="PTHR11361:SF34">
    <property type="entry name" value="DNA MISMATCH REPAIR PROTEIN MSH1, MITOCHONDRIAL"/>
    <property type="match status" value="1"/>
</dbReference>
<dbReference type="InterPro" id="IPR007861">
    <property type="entry name" value="DNA_mismatch_repair_MutS_clamp"/>
</dbReference>
<evidence type="ECO:0000313" key="10">
    <source>
        <dbReference type="EMBL" id="ORY01482.1"/>
    </source>
</evidence>
<dbReference type="InterPro" id="IPR016151">
    <property type="entry name" value="DNA_mismatch_repair_MutS_N"/>
</dbReference>
<dbReference type="GO" id="GO:0005634">
    <property type="term" value="C:nucleus"/>
    <property type="evidence" value="ECO:0007669"/>
    <property type="project" value="TreeGrafter"/>
</dbReference>
<keyword evidence="8" id="KW-0175">Coiled coil</keyword>
<keyword evidence="11" id="KW-1185">Reference proteome</keyword>
<dbReference type="EMBL" id="MCFE01000069">
    <property type="protein sequence ID" value="ORY01482.1"/>
    <property type="molecule type" value="Genomic_DNA"/>
</dbReference>
<dbReference type="OrthoDB" id="2534523at2759"/>
<dbReference type="InterPro" id="IPR045076">
    <property type="entry name" value="MutS"/>
</dbReference>
<comment type="function">
    <text evidence="7">Component of the post-replicative DNA mismatch repair system (MMR).</text>
</comment>
<dbReference type="GO" id="GO:0005739">
    <property type="term" value="C:mitochondrion"/>
    <property type="evidence" value="ECO:0007669"/>
    <property type="project" value="TreeGrafter"/>
</dbReference>
<dbReference type="InterPro" id="IPR007696">
    <property type="entry name" value="DNA_mismatch_repair_MutS_core"/>
</dbReference>
<dbReference type="Pfam" id="PF05188">
    <property type="entry name" value="MutS_II"/>
    <property type="match status" value="1"/>
</dbReference>
<proteinExistence type="inferred from homology"/>
<dbReference type="FunFam" id="3.40.50.300:FF:001238">
    <property type="entry name" value="DNA mismatch repair protein"/>
    <property type="match status" value="1"/>
</dbReference>
<evidence type="ECO:0000256" key="4">
    <source>
        <dbReference type="ARBA" id="ARBA00022840"/>
    </source>
</evidence>
<keyword evidence="3 7" id="KW-0227">DNA damage</keyword>
<dbReference type="InterPro" id="IPR027417">
    <property type="entry name" value="P-loop_NTPase"/>
</dbReference>
<comment type="caution">
    <text evidence="10">The sequence shown here is derived from an EMBL/GenBank/DDBJ whole genome shotgun (WGS) entry which is preliminary data.</text>
</comment>
<evidence type="ECO:0000256" key="7">
    <source>
        <dbReference type="RuleBase" id="RU003756"/>
    </source>
</evidence>
<keyword evidence="6 7" id="KW-0234">DNA repair</keyword>
<dbReference type="GO" id="GO:0005524">
    <property type="term" value="F:ATP binding"/>
    <property type="evidence" value="ECO:0007669"/>
    <property type="project" value="UniProtKB-KW"/>
</dbReference>
<evidence type="ECO:0000259" key="9">
    <source>
        <dbReference type="PROSITE" id="PS00486"/>
    </source>
</evidence>
<keyword evidence="5 7" id="KW-0238">DNA-binding</keyword>
<dbReference type="SUPFAM" id="SSF55271">
    <property type="entry name" value="DNA repair protein MutS, domain I"/>
    <property type="match status" value="1"/>
</dbReference>
<dbReference type="InterPro" id="IPR000432">
    <property type="entry name" value="DNA_mismatch_repair_MutS_C"/>
</dbReference>
<dbReference type="Gene3D" id="3.30.420.110">
    <property type="entry name" value="MutS, connector domain"/>
    <property type="match status" value="1"/>
</dbReference>
<dbReference type="SMART" id="SM00533">
    <property type="entry name" value="MUTSd"/>
    <property type="match status" value="1"/>
</dbReference>
<dbReference type="AlphaFoldDB" id="A0A1Y1YTW6"/>
<dbReference type="STRING" id="1314790.A0A1Y1YTW6"/>
<dbReference type="InterPro" id="IPR007860">
    <property type="entry name" value="DNA_mmatch_repair_MutS_con_dom"/>
</dbReference>
<protein>
    <recommendedName>
        <fullName evidence="9">DNA mismatch repair proteins mutS family domain-containing protein</fullName>
    </recommendedName>
</protein>
<dbReference type="SUPFAM" id="SSF52540">
    <property type="entry name" value="P-loop containing nucleoside triphosphate hydrolases"/>
    <property type="match status" value="1"/>
</dbReference>
<dbReference type="Proteomes" id="UP000193498">
    <property type="component" value="Unassembled WGS sequence"/>
</dbReference>
<comment type="similarity">
    <text evidence="1 7">Belongs to the DNA mismatch repair MutS family.</text>
</comment>
<dbReference type="PROSITE" id="PS00486">
    <property type="entry name" value="DNA_MISMATCH_REPAIR_2"/>
    <property type="match status" value="1"/>
</dbReference>
<dbReference type="GO" id="GO:0140664">
    <property type="term" value="F:ATP-dependent DNA damage sensor activity"/>
    <property type="evidence" value="ECO:0007669"/>
    <property type="project" value="InterPro"/>
</dbReference>
<dbReference type="InterPro" id="IPR036187">
    <property type="entry name" value="DNA_mismatch_repair_MutS_sf"/>
</dbReference>
<dbReference type="InterPro" id="IPR007695">
    <property type="entry name" value="DNA_mismatch_repair_MutS-lik_N"/>
</dbReference>
<dbReference type="GO" id="GO:0043504">
    <property type="term" value="P:mitochondrial DNA repair"/>
    <property type="evidence" value="ECO:0007669"/>
    <property type="project" value="TreeGrafter"/>
</dbReference>
<keyword evidence="4" id="KW-0067">ATP-binding</keyword>
<dbReference type="SUPFAM" id="SSF53150">
    <property type="entry name" value="DNA repair protein MutS, domain II"/>
    <property type="match status" value="1"/>
</dbReference>
<reference evidence="10 11" key="1">
    <citation type="submission" date="2016-07" db="EMBL/GenBank/DDBJ databases">
        <title>Pervasive Adenine N6-methylation of Active Genes in Fungi.</title>
        <authorList>
            <consortium name="DOE Joint Genome Institute"/>
            <person name="Mondo S.J."/>
            <person name="Dannebaum R.O."/>
            <person name="Kuo R.C."/>
            <person name="Labutti K."/>
            <person name="Haridas S."/>
            <person name="Kuo A."/>
            <person name="Salamov A."/>
            <person name="Ahrendt S.R."/>
            <person name="Lipzen A."/>
            <person name="Sullivan W."/>
            <person name="Andreopoulos W.B."/>
            <person name="Clum A."/>
            <person name="Lindquist E."/>
            <person name="Daum C."/>
            <person name="Ramamoorthy G.K."/>
            <person name="Gryganskyi A."/>
            <person name="Culley D."/>
            <person name="Magnuson J.K."/>
            <person name="James T.Y."/>
            <person name="O'Malley M.A."/>
            <person name="Stajich J.E."/>
            <person name="Spatafora J.W."/>
            <person name="Visel A."/>
            <person name="Grigoriev I.V."/>
        </authorList>
    </citation>
    <scope>NUCLEOTIDE SEQUENCE [LARGE SCALE GENOMIC DNA]</scope>
    <source>
        <strain evidence="10 11">CBS 931.73</strain>
    </source>
</reference>
<evidence type="ECO:0000256" key="8">
    <source>
        <dbReference type="SAM" id="Coils"/>
    </source>
</evidence>
<evidence type="ECO:0000256" key="3">
    <source>
        <dbReference type="ARBA" id="ARBA00022763"/>
    </source>
</evidence>
<dbReference type="GO" id="GO:0006298">
    <property type="term" value="P:mismatch repair"/>
    <property type="evidence" value="ECO:0007669"/>
    <property type="project" value="InterPro"/>
</dbReference>
<feature type="domain" description="DNA mismatch repair proteins mutS family" evidence="9">
    <location>
        <begin position="822"/>
        <end position="838"/>
    </location>
</feature>
<sequence length="996" mass="111703">MSFNRHCLPFRGRAKLPILLTYRPTKFPVKQRNASLLLTNTFNLRRTLTTGGVLNLTEEAEAEGKSVKRKKKKNVRINLDEFLNNSAVATESVKPEPTKLAETQIIEESELDVPSTKLLKLVRDYQLENPQYVLLTRVGDFYELYYEQADEIGPLLDITVIDRTFKKQKVKFTGFPARHLEKYLEILVSKLGKSVALCEQFQDPVTKYFSRRVSRIITPGTLINEQFLDPCENNYLLSVEADTNSELVGLAWVDLSTGDFMVEESSYKSFLSDLARIQPREIVLNASLKAVEHPMHQLTLKMSNYLTTYEPSETFGLDIQSKLLTSIYNGDKKQRIDENSTVQDSFTAKLTTLELKASSGLLSYLDRILIDRKVSLQSPIKYVPETIMKIDQIAFSSLELLRALKGNTKKGSLLNSIDFTTTKAGSRLLAERLTSPLTSIDKINKRLDLVQLFFDDSHLTSDIQSSLTNSRDAQRALQRLSLNYGGPADLVDISTTLKTISSIKERLLRASSTSFIENFAGLLEELQPHEDLADTIIDVMGLEAPKRLNGPGFINKRSTRRLKQLTSEYDALLLEKDKLEQDLRETYDVKSLKLLSTSSLKHYVEVTPKDAAKISESDEVTLVQTLKGKRRYQMNQWTILSSKLEFTYEQIYDEEKAVFEDTVNKVLEKTPSIMKSCRVLAQLDVASAFAVLAREKNYVRPILNEGGETKIIGGRHPVVEKSLHDKGRQFAKNDCLVGANGNVWLITGPNMGGKSTFLRQVAIISIMAQTGGFVPADRAELGIIDGVYSRVGAADNLALDQSTFMVEMMETATILNNATSRSLVIMDEVGRGTSTTDGLSIAYATLHHLNTTIKCRSLFATHYHELADMLDQELRDVSCYHTTVHEDQPGSYSYVHVVRPGVMRQSHGLYVAQLAGLPSSVIGLARRIKHGLDNKQVPDRPEPPAALLNQPTIENQSSLKLSKIHQLFEDVDIMETTPGKALELISKACRILNTNT</sequence>
<dbReference type="SMART" id="SM00534">
    <property type="entry name" value="MUTSac"/>
    <property type="match status" value="1"/>
</dbReference>
<dbReference type="FunCoup" id="A0A1Y1YTW6">
    <property type="interactions" value="448"/>
</dbReference>
<evidence type="ECO:0000256" key="1">
    <source>
        <dbReference type="ARBA" id="ARBA00006271"/>
    </source>
</evidence>
<evidence type="ECO:0000313" key="11">
    <source>
        <dbReference type="Proteomes" id="UP000193498"/>
    </source>
</evidence>
<gene>
    <name evidence="10" type="ORF">K493DRAFT_255642</name>
</gene>
<dbReference type="Pfam" id="PF00488">
    <property type="entry name" value="MutS_V"/>
    <property type="match status" value="1"/>
</dbReference>
<dbReference type="PIRSF" id="PIRSF037677">
    <property type="entry name" value="DNA_mis_repair_Msh6"/>
    <property type="match status" value="1"/>
</dbReference>
<evidence type="ECO:0000256" key="5">
    <source>
        <dbReference type="ARBA" id="ARBA00023125"/>
    </source>
</evidence>
<dbReference type="Pfam" id="PF05192">
    <property type="entry name" value="MutS_III"/>
    <property type="match status" value="1"/>
</dbReference>
<name>A0A1Y1YTW6_9FUNG</name>
<dbReference type="InParanoid" id="A0A1Y1YTW6"/>